<evidence type="ECO:0000256" key="2">
    <source>
        <dbReference type="ARBA" id="ARBA00023015"/>
    </source>
</evidence>
<dbReference type="GeneID" id="63714003"/>
<evidence type="ECO:0000256" key="6">
    <source>
        <dbReference type="SAM" id="MobiDB-lite"/>
    </source>
</evidence>
<keyword evidence="3" id="KW-0238">DNA-binding</keyword>
<feature type="region of interest" description="Disordered" evidence="6">
    <location>
        <begin position="309"/>
        <end position="329"/>
    </location>
</feature>
<dbReference type="Proteomes" id="UP000076580">
    <property type="component" value="Chromosome 01"/>
</dbReference>
<dbReference type="InterPro" id="IPR052073">
    <property type="entry name" value="Amide_Lactam_Regulators"/>
</dbReference>
<keyword evidence="4" id="KW-0804">Transcription</keyword>
<dbReference type="GO" id="GO:0006351">
    <property type="term" value="P:DNA-templated transcription"/>
    <property type="evidence" value="ECO:0007669"/>
    <property type="project" value="InterPro"/>
</dbReference>
<organism evidence="8 9">
    <name type="scientific">Drechmeria coniospora</name>
    <name type="common">Nematophagous fungus</name>
    <name type="synonym">Meria coniospora</name>
    <dbReference type="NCBI Taxonomy" id="98403"/>
    <lineage>
        <taxon>Eukaryota</taxon>
        <taxon>Fungi</taxon>
        <taxon>Dikarya</taxon>
        <taxon>Ascomycota</taxon>
        <taxon>Pezizomycotina</taxon>
        <taxon>Sordariomycetes</taxon>
        <taxon>Hypocreomycetidae</taxon>
        <taxon>Hypocreales</taxon>
        <taxon>Ophiocordycipitaceae</taxon>
        <taxon>Drechmeria</taxon>
    </lineage>
</organism>
<evidence type="ECO:0000259" key="7">
    <source>
        <dbReference type="Pfam" id="PF04082"/>
    </source>
</evidence>
<dbReference type="EMBL" id="LAYC01000001">
    <property type="protein sequence ID" value="KYK60223.1"/>
    <property type="molecule type" value="Genomic_DNA"/>
</dbReference>
<dbReference type="InterPro" id="IPR007219">
    <property type="entry name" value="XnlR_reg_dom"/>
</dbReference>
<evidence type="ECO:0000256" key="4">
    <source>
        <dbReference type="ARBA" id="ARBA00023163"/>
    </source>
</evidence>
<feature type="compositionally biased region" description="Pro residues" evidence="6">
    <location>
        <begin position="57"/>
        <end position="71"/>
    </location>
</feature>
<gene>
    <name evidence="8" type="ORF">DCS_01360</name>
</gene>
<proteinExistence type="predicted"/>
<dbReference type="GO" id="GO:0008270">
    <property type="term" value="F:zinc ion binding"/>
    <property type="evidence" value="ECO:0007669"/>
    <property type="project" value="InterPro"/>
</dbReference>
<dbReference type="PANTHER" id="PTHR47171:SF1">
    <property type="entry name" value="ZN(II)2CYS6 TRANSCRIPTION FACTOR (EUROFUNG)"/>
    <property type="match status" value="1"/>
</dbReference>
<dbReference type="STRING" id="98403.A0A151GT28"/>
<feature type="region of interest" description="Disordered" evidence="6">
    <location>
        <begin position="1"/>
        <end position="100"/>
    </location>
</feature>
<keyword evidence="5" id="KW-0539">Nucleus</keyword>
<feature type="compositionally biased region" description="Low complexity" evidence="6">
    <location>
        <begin position="72"/>
        <end position="85"/>
    </location>
</feature>
<dbReference type="AlphaFoldDB" id="A0A151GT28"/>
<evidence type="ECO:0000313" key="8">
    <source>
        <dbReference type="EMBL" id="KYK60223.1"/>
    </source>
</evidence>
<evidence type="ECO:0000256" key="5">
    <source>
        <dbReference type="ARBA" id="ARBA00023242"/>
    </source>
</evidence>
<evidence type="ECO:0000313" key="9">
    <source>
        <dbReference type="Proteomes" id="UP000076580"/>
    </source>
</evidence>
<evidence type="ECO:0000256" key="1">
    <source>
        <dbReference type="ARBA" id="ARBA00022833"/>
    </source>
</evidence>
<feature type="compositionally biased region" description="Polar residues" evidence="6">
    <location>
        <begin position="319"/>
        <end position="329"/>
    </location>
</feature>
<dbReference type="GO" id="GO:0003677">
    <property type="term" value="F:DNA binding"/>
    <property type="evidence" value="ECO:0007669"/>
    <property type="project" value="UniProtKB-KW"/>
</dbReference>
<keyword evidence="1" id="KW-0862">Zinc</keyword>
<protein>
    <submittedName>
        <fullName evidence="8">Cutinase transcription factor 1 alpha</fullName>
    </submittedName>
</protein>
<dbReference type="InParanoid" id="A0A151GT28"/>
<accession>A0A151GT28</accession>
<evidence type="ECO:0000256" key="3">
    <source>
        <dbReference type="ARBA" id="ARBA00023125"/>
    </source>
</evidence>
<reference evidence="8 9" key="1">
    <citation type="journal article" date="2016" name="Sci. Rep.">
        <title>Insights into Adaptations to a Near-Obligate Nematode Endoparasitic Lifestyle from the Finished Genome of Drechmeria coniospora.</title>
        <authorList>
            <person name="Zhang L."/>
            <person name="Zhou Z."/>
            <person name="Guo Q."/>
            <person name="Fokkens L."/>
            <person name="Miskei M."/>
            <person name="Pocsi I."/>
            <person name="Zhang W."/>
            <person name="Chen M."/>
            <person name="Wang L."/>
            <person name="Sun Y."/>
            <person name="Donzelli B.G."/>
            <person name="Gibson D.M."/>
            <person name="Nelson D.R."/>
            <person name="Luo J.G."/>
            <person name="Rep M."/>
            <person name="Liu H."/>
            <person name="Yang S."/>
            <person name="Wang J."/>
            <person name="Krasnoff S.B."/>
            <person name="Xu Y."/>
            <person name="Molnar I."/>
            <person name="Lin M."/>
        </authorList>
    </citation>
    <scope>NUCLEOTIDE SEQUENCE [LARGE SCALE GENOMIC DNA]</scope>
    <source>
        <strain evidence="8 9">ARSEF 6962</strain>
    </source>
</reference>
<name>A0A151GT28_DRECN</name>
<feature type="region of interest" description="Disordered" evidence="6">
    <location>
        <begin position="597"/>
        <end position="620"/>
    </location>
</feature>
<sequence length="699" mass="75528">MATDDAGISLNPRLKTDMDQGTPSSAKENPFTRADDLCGGRDSATDGIARPLQRIAPAPPSPPPDQPPSDPPLASASASVSASAPLGHPNTPSPTSPASGTLFFGESNFLTLVPSEEAAAAAAAGRSFSQKPRLTFPIPGSPSSSTYADGRGISASTMRYLRDEGALTLPDLRTCLPALQAYFTWFHPSFPVVDRAEITRRLAAMNISPFLLQAMLFIGATYCGDDTIVAMGFRDRAEAKRLLYTRARLLFHADWEKDEMILIQSIFLMSFWRGGPADVRDVRYWLGVVVTLSESYGLHRSLPCRKTRTRRGCGGESGGPSTHVNASITGTKPMNRWHFANERNGQVRERQVAAALGLPSRVRDEDCDMDPLDVGDLESETDGPSSGLFGTCQAEHITYAIKMVEMARLLGRIVDLRFSPGQPASSTVADVGGLDHALESWKKSLPNGMKCATDEGSESVWTCLLHLAYNHLRILLHLNSFLRSGDGTGEDDKHNQVVTTAACRIGRIAEDMYTHGTLRYGQMHLITSLFAALCIHTICIRRGTGVARCIAEHRARMCLLCLREIQKYWRINNNVLDLFLRYLDRSIAERLDASSHAGTGGHDVDATVNNGAAKSDAAPPARVGAGVQVGVSDAGHALPPSSPTLGQSHSRDGLFEDPYFTLVNGHWEGDDALGDLSLFLQADAFSSPEKGLGLSDRAL</sequence>
<keyword evidence="2" id="KW-0805">Transcription regulation</keyword>
<comment type="caution">
    <text evidence="8">The sequence shown here is derived from an EMBL/GenBank/DDBJ whole genome shotgun (WGS) entry which is preliminary data.</text>
</comment>
<dbReference type="Pfam" id="PF04082">
    <property type="entry name" value="Fungal_trans"/>
    <property type="match status" value="1"/>
</dbReference>
<dbReference type="PANTHER" id="PTHR47171">
    <property type="entry name" value="FARA-RELATED"/>
    <property type="match status" value="1"/>
</dbReference>
<feature type="domain" description="Xylanolytic transcriptional activator regulatory" evidence="7">
    <location>
        <begin position="179"/>
        <end position="443"/>
    </location>
</feature>
<keyword evidence="9" id="KW-1185">Reference proteome</keyword>
<dbReference type="CDD" id="cd12148">
    <property type="entry name" value="fungal_TF_MHR"/>
    <property type="match status" value="1"/>
</dbReference>
<dbReference type="RefSeq" id="XP_040659575.1">
    <property type="nucleotide sequence ID" value="XM_040798692.1"/>
</dbReference>